<keyword evidence="2" id="KW-0472">Membrane</keyword>
<feature type="compositionally biased region" description="Basic residues" evidence="1">
    <location>
        <begin position="13"/>
        <end position="23"/>
    </location>
</feature>
<dbReference type="EMBL" id="HBEO01000389">
    <property type="protein sequence ID" value="CAD8465653.1"/>
    <property type="molecule type" value="Transcribed_RNA"/>
</dbReference>
<dbReference type="EMBL" id="HBEO01000390">
    <property type="protein sequence ID" value="CAD8465655.1"/>
    <property type="molecule type" value="Transcribed_RNA"/>
</dbReference>
<evidence type="ECO:0000313" key="3">
    <source>
        <dbReference type="EMBL" id="CAD8465653.1"/>
    </source>
</evidence>
<protein>
    <recommendedName>
        <fullName evidence="5">PSI domain-containing protein</fullName>
    </recommendedName>
</protein>
<organism evidence="4">
    <name type="scientific">Hanusia phi</name>
    <dbReference type="NCBI Taxonomy" id="3032"/>
    <lineage>
        <taxon>Eukaryota</taxon>
        <taxon>Cryptophyceae</taxon>
        <taxon>Pyrenomonadales</taxon>
        <taxon>Geminigeraceae</taxon>
        <taxon>Hanusia</taxon>
    </lineage>
</organism>
<evidence type="ECO:0000313" key="4">
    <source>
        <dbReference type="EMBL" id="CAD8465655.1"/>
    </source>
</evidence>
<feature type="compositionally biased region" description="Basic and acidic residues" evidence="1">
    <location>
        <begin position="37"/>
        <end position="47"/>
    </location>
</feature>
<feature type="transmembrane region" description="Helical" evidence="2">
    <location>
        <begin position="318"/>
        <end position="341"/>
    </location>
</feature>
<dbReference type="AlphaFoldDB" id="A0A6T7MKB3"/>
<reference evidence="4" key="1">
    <citation type="submission" date="2021-01" db="EMBL/GenBank/DDBJ databases">
        <authorList>
            <person name="Corre E."/>
            <person name="Pelletier E."/>
            <person name="Niang G."/>
            <person name="Scheremetjew M."/>
            <person name="Finn R."/>
            <person name="Kale V."/>
            <person name="Holt S."/>
            <person name="Cochrane G."/>
            <person name="Meng A."/>
            <person name="Brown T."/>
            <person name="Cohen L."/>
        </authorList>
    </citation>
    <scope>NUCLEOTIDE SEQUENCE</scope>
    <source>
        <strain evidence="4">CCMP325</strain>
    </source>
</reference>
<evidence type="ECO:0000256" key="2">
    <source>
        <dbReference type="SAM" id="Phobius"/>
    </source>
</evidence>
<feature type="region of interest" description="Disordered" evidence="1">
    <location>
        <begin position="1"/>
        <end position="53"/>
    </location>
</feature>
<accession>A0A6T7MKB3</accession>
<name>A0A6T7MKB3_9CRYP</name>
<keyword evidence="2" id="KW-1133">Transmembrane helix</keyword>
<gene>
    <name evidence="3" type="ORF">HPHI1048_LOCUS288</name>
    <name evidence="4" type="ORF">HPHI1048_LOCUS289</name>
</gene>
<proteinExistence type="predicted"/>
<evidence type="ECO:0008006" key="5">
    <source>
        <dbReference type="Google" id="ProtNLM"/>
    </source>
</evidence>
<evidence type="ECO:0000256" key="1">
    <source>
        <dbReference type="SAM" id="MobiDB-lite"/>
    </source>
</evidence>
<sequence length="372" mass="39286">MRGVGAEAAHGRGGARAHARGGRTRALNTSAAQRGVSGHDKRREARSKVHHVGTSGIELRAGKQELCSHTVPQALVPSGLAGLCIIIDEGSAICGSQVMLEVKMAGDEGAVLFNKPLDLSQLQTCATAQEMHSTPIITNVCGYNATICVDFMRSGQNTLVVSEESLAGCPTIYIVDCFLGPTPLPPLPFQLDCFSFGNDCSKYSDCESCIKNGCGWCSAGYSNQHSCKPGNASGALCNDCGVPDCNCDWNFGMCPVPEADLEANEAKLNDTTWKLNSTSDSLNAMKSDVVNGQLELDGRQYDCLATSTLARDSSSQTAILVVLAIVTALVGGCAGIAFGKAGYWDMIFRRRADDEGPMITRDATGSYVPPDI</sequence>
<keyword evidence="2" id="KW-0812">Transmembrane</keyword>